<feature type="transmembrane region" description="Helical" evidence="9">
    <location>
        <begin position="322"/>
        <end position="344"/>
    </location>
</feature>
<feature type="compositionally biased region" description="Basic residues" evidence="8">
    <location>
        <begin position="1"/>
        <end position="10"/>
    </location>
</feature>
<keyword evidence="6 9" id="KW-1133">Transmembrane helix</keyword>
<dbReference type="GO" id="GO:0033214">
    <property type="term" value="P:siderophore-iron import into cell"/>
    <property type="evidence" value="ECO:0007669"/>
    <property type="project" value="TreeGrafter"/>
</dbReference>
<name>A0A916WBW0_9HYPH</name>
<reference evidence="10" key="2">
    <citation type="submission" date="2020-09" db="EMBL/GenBank/DDBJ databases">
        <authorList>
            <person name="Sun Q."/>
            <person name="Zhou Y."/>
        </authorList>
    </citation>
    <scope>NUCLEOTIDE SEQUENCE</scope>
    <source>
        <strain evidence="10">CGMCC 1.15082</strain>
    </source>
</reference>
<dbReference type="GO" id="GO:0022857">
    <property type="term" value="F:transmembrane transporter activity"/>
    <property type="evidence" value="ECO:0007669"/>
    <property type="project" value="InterPro"/>
</dbReference>
<organism evidence="10 11">
    <name type="scientific">Brucella endophytica</name>
    <dbReference type="NCBI Taxonomy" id="1963359"/>
    <lineage>
        <taxon>Bacteria</taxon>
        <taxon>Pseudomonadati</taxon>
        <taxon>Pseudomonadota</taxon>
        <taxon>Alphaproteobacteria</taxon>
        <taxon>Hyphomicrobiales</taxon>
        <taxon>Brucellaceae</taxon>
        <taxon>Brucella/Ochrobactrum group</taxon>
        <taxon>Brucella</taxon>
    </lineage>
</organism>
<dbReference type="GO" id="GO:0005886">
    <property type="term" value="C:plasma membrane"/>
    <property type="evidence" value="ECO:0007669"/>
    <property type="project" value="UniProtKB-SubCell"/>
</dbReference>
<proteinExistence type="inferred from homology"/>
<gene>
    <name evidence="10" type="ORF">GCM10011491_10890</name>
</gene>
<feature type="transmembrane region" description="Helical" evidence="9">
    <location>
        <begin position="234"/>
        <end position="255"/>
    </location>
</feature>
<feature type="region of interest" description="Disordered" evidence="8">
    <location>
        <begin position="1"/>
        <end position="36"/>
    </location>
</feature>
<feature type="transmembrane region" description="Helical" evidence="9">
    <location>
        <begin position="350"/>
        <end position="369"/>
    </location>
</feature>
<dbReference type="PANTHER" id="PTHR30472:SF25">
    <property type="entry name" value="ABC TRANSPORTER PERMEASE PROTEIN MJ0876-RELATED"/>
    <property type="match status" value="1"/>
</dbReference>
<evidence type="ECO:0000256" key="5">
    <source>
        <dbReference type="ARBA" id="ARBA00022692"/>
    </source>
</evidence>
<evidence type="ECO:0000256" key="2">
    <source>
        <dbReference type="ARBA" id="ARBA00007935"/>
    </source>
</evidence>
<evidence type="ECO:0000256" key="3">
    <source>
        <dbReference type="ARBA" id="ARBA00022448"/>
    </source>
</evidence>
<feature type="transmembrane region" description="Helical" evidence="9">
    <location>
        <begin position="40"/>
        <end position="59"/>
    </location>
</feature>
<dbReference type="InterPro" id="IPR037294">
    <property type="entry name" value="ABC_BtuC-like"/>
</dbReference>
<evidence type="ECO:0000313" key="11">
    <source>
        <dbReference type="Proteomes" id="UP000646478"/>
    </source>
</evidence>
<dbReference type="AlphaFoldDB" id="A0A916WBW0"/>
<feature type="transmembrane region" description="Helical" evidence="9">
    <location>
        <begin position="192"/>
        <end position="213"/>
    </location>
</feature>
<keyword evidence="11" id="KW-1185">Reference proteome</keyword>
<comment type="subcellular location">
    <subcellularLocation>
        <location evidence="1">Cell membrane</location>
        <topology evidence="1">Multi-pass membrane protein</topology>
    </subcellularLocation>
</comment>
<evidence type="ECO:0000256" key="8">
    <source>
        <dbReference type="SAM" id="MobiDB-lite"/>
    </source>
</evidence>
<dbReference type="EMBL" id="BMHH01000003">
    <property type="protein sequence ID" value="GGA85151.1"/>
    <property type="molecule type" value="Genomic_DNA"/>
</dbReference>
<sequence length="377" mass="38692">MPGAGRKKKATTSTPPSPRTSRGEGKGEGQFPQGDRSHTARVGIVILAILLLLTMLFNLTAGASDASAWSVVSHWLSAQEIPQRDRIIVLDIRLPRILMGVLIGSALAVSGAVMQGLFRNPLADPGLVGVSSGASVGAIASIIFGGTVLAPAAAVLGIYTLPLMAFLASLVTTFLLYGIATRRGLTSVATMLLAGIALAALGVALSGALIYIADDRQLRDITFWQMGSLAGATWTKIAASGPIIALSLIAAPFLARGLNGLALGEASAHHLGIPVQRLKNVAIVTVAAAVGASVAVSGGIGFVGIIVPHLLRLVIGPDHRYLLPASALLGAILLLIADAVSRTIVAPAELPIGIVTALAGAPFFLWILLRRRGIVDL</sequence>
<comment type="caution">
    <text evidence="10">The sequence shown here is derived from an EMBL/GenBank/DDBJ whole genome shotgun (WGS) entry which is preliminary data.</text>
</comment>
<dbReference type="Pfam" id="PF01032">
    <property type="entry name" value="FecCD"/>
    <property type="match status" value="1"/>
</dbReference>
<feature type="transmembrane region" description="Helical" evidence="9">
    <location>
        <begin position="97"/>
        <end position="118"/>
    </location>
</feature>
<dbReference type="Proteomes" id="UP000646478">
    <property type="component" value="Unassembled WGS sequence"/>
</dbReference>
<feature type="transmembrane region" description="Helical" evidence="9">
    <location>
        <begin position="281"/>
        <end position="310"/>
    </location>
</feature>
<keyword evidence="3" id="KW-0813">Transport</keyword>
<keyword evidence="5 9" id="KW-0812">Transmembrane</keyword>
<dbReference type="RefSeq" id="WP_188822249.1">
    <property type="nucleotide sequence ID" value="NZ_BMHH01000003.1"/>
</dbReference>
<protein>
    <submittedName>
        <fullName evidence="10">Heme ABC transporter permease</fullName>
    </submittedName>
</protein>
<dbReference type="PANTHER" id="PTHR30472">
    <property type="entry name" value="FERRIC ENTEROBACTIN TRANSPORT SYSTEM PERMEASE PROTEIN"/>
    <property type="match status" value="1"/>
</dbReference>
<dbReference type="CDD" id="cd06550">
    <property type="entry name" value="TM_ABC_iron-siderophores_like"/>
    <property type="match status" value="1"/>
</dbReference>
<feature type="transmembrane region" description="Helical" evidence="9">
    <location>
        <begin position="163"/>
        <end position="180"/>
    </location>
</feature>
<evidence type="ECO:0000256" key="6">
    <source>
        <dbReference type="ARBA" id="ARBA00022989"/>
    </source>
</evidence>
<dbReference type="FunFam" id="1.10.3470.10:FF:000001">
    <property type="entry name" value="Vitamin B12 ABC transporter permease BtuC"/>
    <property type="match status" value="1"/>
</dbReference>
<evidence type="ECO:0000313" key="10">
    <source>
        <dbReference type="EMBL" id="GGA85151.1"/>
    </source>
</evidence>
<accession>A0A916WBW0</accession>
<evidence type="ECO:0000256" key="1">
    <source>
        <dbReference type="ARBA" id="ARBA00004651"/>
    </source>
</evidence>
<reference evidence="10" key="1">
    <citation type="journal article" date="2014" name="Int. J. Syst. Evol. Microbiol.">
        <title>Complete genome sequence of Corynebacterium casei LMG S-19264T (=DSM 44701T), isolated from a smear-ripened cheese.</title>
        <authorList>
            <consortium name="US DOE Joint Genome Institute (JGI-PGF)"/>
            <person name="Walter F."/>
            <person name="Albersmeier A."/>
            <person name="Kalinowski J."/>
            <person name="Ruckert C."/>
        </authorList>
    </citation>
    <scope>NUCLEOTIDE SEQUENCE</scope>
    <source>
        <strain evidence="10">CGMCC 1.15082</strain>
    </source>
</reference>
<evidence type="ECO:0000256" key="4">
    <source>
        <dbReference type="ARBA" id="ARBA00022475"/>
    </source>
</evidence>
<keyword evidence="7 9" id="KW-0472">Membrane</keyword>
<dbReference type="SUPFAM" id="SSF81345">
    <property type="entry name" value="ABC transporter involved in vitamin B12 uptake, BtuC"/>
    <property type="match status" value="1"/>
</dbReference>
<evidence type="ECO:0000256" key="7">
    <source>
        <dbReference type="ARBA" id="ARBA00023136"/>
    </source>
</evidence>
<evidence type="ECO:0000256" key="9">
    <source>
        <dbReference type="SAM" id="Phobius"/>
    </source>
</evidence>
<keyword evidence="4" id="KW-1003">Cell membrane</keyword>
<dbReference type="Gene3D" id="1.10.3470.10">
    <property type="entry name" value="ABC transporter involved in vitamin B12 uptake, BtuC"/>
    <property type="match status" value="1"/>
</dbReference>
<dbReference type="InterPro" id="IPR000522">
    <property type="entry name" value="ABC_transptr_permease_BtuC"/>
</dbReference>
<comment type="similarity">
    <text evidence="2">Belongs to the binding-protein-dependent transport system permease family. FecCD subfamily.</text>
</comment>